<keyword evidence="2" id="KW-1185">Reference proteome</keyword>
<gene>
    <name evidence="1" type="ORF">DILT_LOCUS18457</name>
</gene>
<dbReference type="AlphaFoldDB" id="A0A3P7NUN9"/>
<accession>A0A3P7NUN9</accession>
<organism evidence="1 2">
    <name type="scientific">Dibothriocephalus latus</name>
    <name type="common">Fish tapeworm</name>
    <name type="synonym">Diphyllobothrium latum</name>
    <dbReference type="NCBI Taxonomy" id="60516"/>
    <lineage>
        <taxon>Eukaryota</taxon>
        <taxon>Metazoa</taxon>
        <taxon>Spiralia</taxon>
        <taxon>Lophotrochozoa</taxon>
        <taxon>Platyhelminthes</taxon>
        <taxon>Cestoda</taxon>
        <taxon>Eucestoda</taxon>
        <taxon>Diphyllobothriidea</taxon>
        <taxon>Diphyllobothriidae</taxon>
        <taxon>Dibothriocephalus</taxon>
    </lineage>
</organism>
<proteinExistence type="predicted"/>
<protein>
    <submittedName>
        <fullName evidence="1">Uncharacterized protein</fullName>
    </submittedName>
</protein>
<dbReference type="EMBL" id="UYRU01100538">
    <property type="protein sequence ID" value="VDN41133.1"/>
    <property type="molecule type" value="Genomic_DNA"/>
</dbReference>
<evidence type="ECO:0000313" key="1">
    <source>
        <dbReference type="EMBL" id="VDN41133.1"/>
    </source>
</evidence>
<name>A0A3P7NUN9_DIBLA</name>
<dbReference type="Proteomes" id="UP000281553">
    <property type="component" value="Unassembled WGS sequence"/>
</dbReference>
<evidence type="ECO:0000313" key="2">
    <source>
        <dbReference type="Proteomes" id="UP000281553"/>
    </source>
</evidence>
<reference evidence="1 2" key="1">
    <citation type="submission" date="2018-11" db="EMBL/GenBank/DDBJ databases">
        <authorList>
            <consortium name="Pathogen Informatics"/>
        </authorList>
    </citation>
    <scope>NUCLEOTIDE SEQUENCE [LARGE SCALE GENOMIC DNA]</scope>
</reference>
<sequence>MVFGDYGRLPSDDQLVGTLASVDAFFQLFPMLERNVADLDAMVTKLETTVDELCARQKAPQQRQSTT</sequence>